<sequence>RRDQGWSWVVLFTAFIAAILFDDLTSGFGVVYKNIHNNSKARNYTDSDYPLPRANYSACYVVASK</sequence>
<protein>
    <submittedName>
        <fullName evidence="4">Uncharacterized protein</fullName>
    </submittedName>
</protein>
<dbReference type="EMBL" id="CABIJS010000077">
    <property type="protein sequence ID" value="VUZ41856.1"/>
    <property type="molecule type" value="Genomic_DNA"/>
</dbReference>
<evidence type="ECO:0000313" key="3">
    <source>
        <dbReference type="EMBL" id="VUZ46331.1"/>
    </source>
</evidence>
<dbReference type="Proteomes" id="UP000321570">
    <property type="component" value="Unassembled WGS sequence"/>
</dbReference>
<evidence type="ECO:0000313" key="4">
    <source>
        <dbReference type="EMBL" id="VUZ47240.1"/>
    </source>
</evidence>
<evidence type="ECO:0000313" key="2">
    <source>
        <dbReference type="EMBL" id="VUZ41856.1"/>
    </source>
</evidence>
<dbReference type="EMBL" id="CABIJS010000222">
    <property type="protein sequence ID" value="VUZ47240.1"/>
    <property type="molecule type" value="Genomic_DNA"/>
</dbReference>
<dbReference type="EMBL" id="CABIJS010000212">
    <property type="protein sequence ID" value="VUZ46331.1"/>
    <property type="molecule type" value="Genomic_DNA"/>
</dbReference>
<feature type="non-terminal residue" evidence="4">
    <location>
        <position position="1"/>
    </location>
</feature>
<feature type="transmembrane region" description="Helical" evidence="1">
    <location>
        <begin position="6"/>
        <end position="32"/>
    </location>
</feature>
<gene>
    <name evidence="2" type="ORF">WMSIL1_LOCUS2636</name>
    <name evidence="3" type="ORF">WMSIL1_LOCUS6119</name>
    <name evidence="4" type="ORF">WMSIL1_LOCUS6368</name>
</gene>
<keyword evidence="1" id="KW-0812">Transmembrane</keyword>
<keyword evidence="1" id="KW-0472">Membrane</keyword>
<accession>A0A564YJ80</accession>
<keyword evidence="1" id="KW-1133">Transmembrane helix</keyword>
<reference evidence="4 5" key="1">
    <citation type="submission" date="2019-07" db="EMBL/GenBank/DDBJ databases">
        <authorList>
            <person name="Jastrzebski P J."/>
            <person name="Paukszto L."/>
            <person name="Jastrzebski P J."/>
        </authorList>
    </citation>
    <scope>NUCLEOTIDE SEQUENCE [LARGE SCALE GENOMIC DNA]</scope>
    <source>
        <strain evidence="4 5">WMS-il1</strain>
    </source>
</reference>
<evidence type="ECO:0000256" key="1">
    <source>
        <dbReference type="SAM" id="Phobius"/>
    </source>
</evidence>
<organism evidence="4 5">
    <name type="scientific">Hymenolepis diminuta</name>
    <name type="common">Rat tapeworm</name>
    <dbReference type="NCBI Taxonomy" id="6216"/>
    <lineage>
        <taxon>Eukaryota</taxon>
        <taxon>Metazoa</taxon>
        <taxon>Spiralia</taxon>
        <taxon>Lophotrochozoa</taxon>
        <taxon>Platyhelminthes</taxon>
        <taxon>Cestoda</taxon>
        <taxon>Eucestoda</taxon>
        <taxon>Cyclophyllidea</taxon>
        <taxon>Hymenolepididae</taxon>
        <taxon>Hymenolepis</taxon>
    </lineage>
</organism>
<proteinExistence type="predicted"/>
<dbReference type="AlphaFoldDB" id="A0A564YJ80"/>
<keyword evidence="5" id="KW-1185">Reference proteome</keyword>
<evidence type="ECO:0000313" key="5">
    <source>
        <dbReference type="Proteomes" id="UP000321570"/>
    </source>
</evidence>
<name>A0A564YJ80_HYMDI</name>